<gene>
    <name evidence="7" type="ORF">BJX66DRAFT_315108</name>
</gene>
<evidence type="ECO:0000256" key="2">
    <source>
        <dbReference type="ARBA" id="ARBA00023015"/>
    </source>
</evidence>
<evidence type="ECO:0000259" key="6">
    <source>
        <dbReference type="SMART" id="SM00906"/>
    </source>
</evidence>
<sequence>MRVLSIVSERPNIEMVEIWLLLSFYSLCLNRRHSAYSLAGSAIRVAIIMGLHLDIPESQLSDVCEREHRNRVWWTAYTLDRMWATKLGYPYAIRDDEIEVDLPSDRAISDDNSASDFPDSGYLVARIGLARMSEHIIYSIYGKKTQQVSLSQRVQEAFRGLRQWMDELPTYLQIDSKDESDVDPRIRSLHLLFNQACIDPLSKPCVTCY</sequence>
<dbReference type="InterPro" id="IPR051711">
    <property type="entry name" value="Stress_Response_Reg"/>
</dbReference>
<dbReference type="Proteomes" id="UP001610563">
    <property type="component" value="Unassembled WGS sequence"/>
</dbReference>
<evidence type="ECO:0000256" key="5">
    <source>
        <dbReference type="ARBA" id="ARBA00023242"/>
    </source>
</evidence>
<keyword evidence="3" id="KW-0238">DNA-binding</keyword>
<proteinExistence type="predicted"/>
<keyword evidence="8" id="KW-1185">Reference proteome</keyword>
<keyword evidence="4" id="KW-0804">Transcription</keyword>
<comment type="caution">
    <text evidence="7">The sequence shown here is derived from an EMBL/GenBank/DDBJ whole genome shotgun (WGS) entry which is preliminary data.</text>
</comment>
<dbReference type="PANTHER" id="PTHR47540">
    <property type="entry name" value="THIAMINE REPRESSIBLE GENES REGULATORY PROTEIN THI5"/>
    <property type="match status" value="1"/>
</dbReference>
<dbReference type="InterPro" id="IPR007219">
    <property type="entry name" value="XnlR_reg_dom"/>
</dbReference>
<reference evidence="7 8" key="1">
    <citation type="submission" date="2024-07" db="EMBL/GenBank/DDBJ databases">
        <title>Section-level genome sequencing and comparative genomics of Aspergillus sections Usti and Cavernicolus.</title>
        <authorList>
            <consortium name="Lawrence Berkeley National Laboratory"/>
            <person name="Nybo J.L."/>
            <person name="Vesth T.C."/>
            <person name="Theobald S."/>
            <person name="Frisvad J.C."/>
            <person name="Larsen T.O."/>
            <person name="Kjaerboelling I."/>
            <person name="Rothschild-Mancinelli K."/>
            <person name="Lyhne E.K."/>
            <person name="Kogle M.E."/>
            <person name="Barry K."/>
            <person name="Clum A."/>
            <person name="Na H."/>
            <person name="Ledsgaard L."/>
            <person name="Lin J."/>
            <person name="Lipzen A."/>
            <person name="Kuo A."/>
            <person name="Riley R."/>
            <person name="Mondo S."/>
            <person name="Labutti K."/>
            <person name="Haridas S."/>
            <person name="Pangalinan J."/>
            <person name="Salamov A.A."/>
            <person name="Simmons B.A."/>
            <person name="Magnuson J.K."/>
            <person name="Chen J."/>
            <person name="Drula E."/>
            <person name="Henrissat B."/>
            <person name="Wiebenga A."/>
            <person name="Lubbers R.J."/>
            <person name="Gomes A.C."/>
            <person name="Makela M.R."/>
            <person name="Stajich J."/>
            <person name="Grigoriev I.V."/>
            <person name="Mortensen U.H."/>
            <person name="De Vries R.P."/>
            <person name="Baker S.E."/>
            <person name="Andersen M.R."/>
        </authorList>
    </citation>
    <scope>NUCLEOTIDE SEQUENCE [LARGE SCALE GENOMIC DNA]</scope>
    <source>
        <strain evidence="7 8">CBS 209.92</strain>
    </source>
</reference>
<dbReference type="PANTHER" id="PTHR47540:SF6">
    <property type="entry name" value="ZN(II)2CYS6 TRANSCRIPTION FACTOR (EUROFUNG)"/>
    <property type="match status" value="1"/>
</dbReference>
<dbReference type="SMART" id="SM00906">
    <property type="entry name" value="Fungal_trans"/>
    <property type="match status" value="1"/>
</dbReference>
<protein>
    <submittedName>
        <fullName evidence="7">Fungal-specific transcription factor domain-containing protein</fullName>
    </submittedName>
</protein>
<evidence type="ECO:0000313" key="7">
    <source>
        <dbReference type="EMBL" id="KAL2785322.1"/>
    </source>
</evidence>
<keyword evidence="5" id="KW-0539">Nucleus</keyword>
<name>A0ABR4FQM0_9EURO</name>
<comment type="subcellular location">
    <subcellularLocation>
        <location evidence="1">Nucleus</location>
    </subcellularLocation>
</comment>
<dbReference type="EMBL" id="JBFTWV010000148">
    <property type="protein sequence ID" value="KAL2785322.1"/>
    <property type="molecule type" value="Genomic_DNA"/>
</dbReference>
<accession>A0ABR4FQM0</accession>
<dbReference type="CDD" id="cd12148">
    <property type="entry name" value="fungal_TF_MHR"/>
    <property type="match status" value="1"/>
</dbReference>
<organism evidence="7 8">
    <name type="scientific">Aspergillus keveii</name>
    <dbReference type="NCBI Taxonomy" id="714993"/>
    <lineage>
        <taxon>Eukaryota</taxon>
        <taxon>Fungi</taxon>
        <taxon>Dikarya</taxon>
        <taxon>Ascomycota</taxon>
        <taxon>Pezizomycotina</taxon>
        <taxon>Eurotiomycetes</taxon>
        <taxon>Eurotiomycetidae</taxon>
        <taxon>Eurotiales</taxon>
        <taxon>Aspergillaceae</taxon>
        <taxon>Aspergillus</taxon>
        <taxon>Aspergillus subgen. Nidulantes</taxon>
    </lineage>
</organism>
<keyword evidence="2" id="KW-0805">Transcription regulation</keyword>
<evidence type="ECO:0000256" key="4">
    <source>
        <dbReference type="ARBA" id="ARBA00023163"/>
    </source>
</evidence>
<dbReference type="Pfam" id="PF04082">
    <property type="entry name" value="Fungal_trans"/>
    <property type="match status" value="1"/>
</dbReference>
<evidence type="ECO:0000256" key="3">
    <source>
        <dbReference type="ARBA" id="ARBA00023125"/>
    </source>
</evidence>
<feature type="domain" description="Xylanolytic transcriptional activator regulatory" evidence="6">
    <location>
        <begin position="35"/>
        <end position="109"/>
    </location>
</feature>
<evidence type="ECO:0000313" key="8">
    <source>
        <dbReference type="Proteomes" id="UP001610563"/>
    </source>
</evidence>
<evidence type="ECO:0000256" key="1">
    <source>
        <dbReference type="ARBA" id="ARBA00004123"/>
    </source>
</evidence>